<evidence type="ECO:0000256" key="4">
    <source>
        <dbReference type="HAMAP-Rule" id="MF_01201"/>
    </source>
</evidence>
<feature type="active site" description="Proton acceptor; specific for L-alanine" evidence="4">
    <location>
        <position position="269"/>
    </location>
</feature>
<dbReference type="FunFam" id="3.20.20.10:FF:000002">
    <property type="entry name" value="Alanine racemase"/>
    <property type="match status" value="1"/>
</dbReference>
<comment type="caution">
    <text evidence="8">The sequence shown here is derived from an EMBL/GenBank/DDBJ whole genome shotgun (WGS) entry which is preliminary data.</text>
</comment>
<feature type="active site" description="Proton acceptor; specific for D-alanine" evidence="4">
    <location>
        <position position="40"/>
    </location>
</feature>
<dbReference type="InterPro" id="IPR029066">
    <property type="entry name" value="PLP-binding_barrel"/>
</dbReference>
<feature type="binding site" evidence="4 6">
    <location>
        <position position="137"/>
    </location>
    <ligand>
        <name>substrate</name>
    </ligand>
</feature>
<dbReference type="EC" id="5.1.1.1" evidence="4"/>
<dbReference type="CDD" id="cd00430">
    <property type="entry name" value="PLPDE_III_AR"/>
    <property type="match status" value="1"/>
</dbReference>
<organism evidence="8 9">
    <name type="scientific">candidate division WOR-3 bacterium</name>
    <dbReference type="NCBI Taxonomy" id="2052148"/>
    <lineage>
        <taxon>Bacteria</taxon>
        <taxon>Bacteria division WOR-3</taxon>
    </lineage>
</organism>
<comment type="pathway">
    <text evidence="4">Amino-acid biosynthesis; D-alanine biosynthesis; D-alanine from L-alanine: step 1/1.</text>
</comment>
<dbReference type="InterPro" id="IPR011079">
    <property type="entry name" value="Ala_racemase_C"/>
</dbReference>
<dbReference type="HAMAP" id="MF_01201">
    <property type="entry name" value="Ala_racemase"/>
    <property type="match status" value="1"/>
</dbReference>
<keyword evidence="3 4" id="KW-0413">Isomerase</keyword>
<reference evidence="8" key="1">
    <citation type="submission" date="2019-03" db="EMBL/GenBank/DDBJ databases">
        <title>Lake Tanganyika Metagenome-Assembled Genomes (MAGs).</title>
        <authorList>
            <person name="Tran P."/>
        </authorList>
    </citation>
    <scope>NUCLEOTIDE SEQUENCE</scope>
    <source>
        <strain evidence="8">K_DeepCast_150m_m2_040</strain>
    </source>
</reference>
<evidence type="ECO:0000256" key="3">
    <source>
        <dbReference type="ARBA" id="ARBA00023235"/>
    </source>
</evidence>
<feature type="binding site" evidence="4 6">
    <location>
        <position position="317"/>
    </location>
    <ligand>
        <name>substrate</name>
    </ligand>
</feature>
<sequence length="394" mass="43385">MIEQMEFGRIWAEINLDALNKNLNQVRRHADSGKVMLAIKADAYGHGLREVAHEVADRVDFFGVASTEEGITLRLGGIKNAILVLSPVPYHEVPALFDHNLTPSVTETEFAQRLSREAVKRNTSIGLHIEVDTGMGRTGVDESAAGEFVAGVAKLPALDIEGVFTHFPVADSDIEFTRHQLVLYERLLTRLTRLGISGFLRHTANTAGLLNLPGSRYDLIRPGLVVYGILPDSHHSGYRTSELKLTPVMSLRSRIVNLRDIASGRSLSYERTYFTRRDSRIAVITAGYGDGYPWSLKNRGKAMVRGSRVPIVGNVCMDLTMLDVTDVPGAQIGDTVTLLGSAEGDTIAANELAGWAETIPYEIICRVSPRVPRVYLRGGKVEKTRTLLDHYNHG</sequence>
<dbReference type="Pfam" id="PF00842">
    <property type="entry name" value="Ala_racemase_C"/>
    <property type="match status" value="1"/>
</dbReference>
<accession>A0A937XFH7</accession>
<dbReference type="GO" id="GO:0030632">
    <property type="term" value="P:D-alanine biosynthetic process"/>
    <property type="evidence" value="ECO:0007669"/>
    <property type="project" value="UniProtKB-UniRule"/>
</dbReference>
<dbReference type="PANTHER" id="PTHR30511:SF0">
    <property type="entry name" value="ALANINE RACEMASE, CATABOLIC-RELATED"/>
    <property type="match status" value="1"/>
</dbReference>
<dbReference type="GO" id="GO:0005829">
    <property type="term" value="C:cytosol"/>
    <property type="evidence" value="ECO:0007669"/>
    <property type="project" value="TreeGrafter"/>
</dbReference>
<dbReference type="InterPro" id="IPR009006">
    <property type="entry name" value="Ala_racemase/Decarboxylase_C"/>
</dbReference>
<keyword evidence="2 4" id="KW-0663">Pyridoxal phosphate</keyword>
<dbReference type="PROSITE" id="PS00395">
    <property type="entry name" value="ALANINE_RACEMASE"/>
    <property type="match status" value="1"/>
</dbReference>
<proteinExistence type="inferred from homology"/>
<dbReference type="Gene3D" id="3.20.20.10">
    <property type="entry name" value="Alanine racemase"/>
    <property type="match status" value="1"/>
</dbReference>
<feature type="modified residue" description="N6-(pyridoxal phosphate)lysine" evidence="4 5">
    <location>
        <position position="40"/>
    </location>
</feature>
<evidence type="ECO:0000256" key="1">
    <source>
        <dbReference type="ARBA" id="ARBA00001933"/>
    </source>
</evidence>
<dbReference type="GO" id="GO:0008784">
    <property type="term" value="F:alanine racemase activity"/>
    <property type="evidence" value="ECO:0007669"/>
    <property type="project" value="UniProtKB-UniRule"/>
</dbReference>
<dbReference type="InterPro" id="IPR020622">
    <property type="entry name" value="Ala_racemase_pyridoxalP-BS"/>
</dbReference>
<evidence type="ECO:0000313" key="9">
    <source>
        <dbReference type="Proteomes" id="UP000779900"/>
    </source>
</evidence>
<dbReference type="InterPro" id="IPR001608">
    <property type="entry name" value="Ala_racemase_N"/>
</dbReference>
<dbReference type="GO" id="GO:0030170">
    <property type="term" value="F:pyridoxal phosphate binding"/>
    <property type="evidence" value="ECO:0007669"/>
    <property type="project" value="UniProtKB-UniRule"/>
</dbReference>
<dbReference type="SMART" id="SM01005">
    <property type="entry name" value="Ala_racemase_C"/>
    <property type="match status" value="1"/>
</dbReference>
<dbReference type="Pfam" id="PF01168">
    <property type="entry name" value="Ala_racemase_N"/>
    <property type="match status" value="1"/>
</dbReference>
<dbReference type="Proteomes" id="UP000779900">
    <property type="component" value="Unassembled WGS sequence"/>
</dbReference>
<comment type="function">
    <text evidence="4">Catalyzes the interconversion of L-alanine and D-alanine. May also act on other amino acids.</text>
</comment>
<dbReference type="InterPro" id="IPR000821">
    <property type="entry name" value="Ala_racemase"/>
</dbReference>
<dbReference type="AlphaFoldDB" id="A0A937XFH7"/>
<comment type="similarity">
    <text evidence="4">Belongs to the alanine racemase family.</text>
</comment>
<protein>
    <recommendedName>
        <fullName evidence="4">Alanine racemase</fullName>
        <ecNumber evidence="4">5.1.1.1</ecNumber>
    </recommendedName>
</protein>
<evidence type="ECO:0000256" key="2">
    <source>
        <dbReference type="ARBA" id="ARBA00022898"/>
    </source>
</evidence>
<dbReference type="Gene3D" id="2.40.37.10">
    <property type="entry name" value="Lyase, Ornithine Decarboxylase, Chain A, domain 1"/>
    <property type="match status" value="1"/>
</dbReference>
<dbReference type="PRINTS" id="PR00992">
    <property type="entry name" value="ALARACEMASE"/>
</dbReference>
<comment type="catalytic activity">
    <reaction evidence="4">
        <text>L-alanine = D-alanine</text>
        <dbReference type="Rhea" id="RHEA:20249"/>
        <dbReference type="ChEBI" id="CHEBI:57416"/>
        <dbReference type="ChEBI" id="CHEBI:57972"/>
        <dbReference type="EC" id="5.1.1.1"/>
    </reaction>
</comment>
<name>A0A937XFH7_UNCW3</name>
<dbReference type="NCBIfam" id="TIGR00492">
    <property type="entry name" value="alr"/>
    <property type="match status" value="1"/>
</dbReference>
<comment type="cofactor">
    <cofactor evidence="1 4 5">
        <name>pyridoxal 5'-phosphate</name>
        <dbReference type="ChEBI" id="CHEBI:597326"/>
    </cofactor>
</comment>
<evidence type="ECO:0000256" key="5">
    <source>
        <dbReference type="PIRSR" id="PIRSR600821-50"/>
    </source>
</evidence>
<gene>
    <name evidence="8" type="primary">alr</name>
    <name evidence="8" type="ORF">FJY68_10040</name>
</gene>
<dbReference type="SUPFAM" id="SSF50621">
    <property type="entry name" value="Alanine racemase C-terminal domain-like"/>
    <property type="match status" value="1"/>
</dbReference>
<dbReference type="EMBL" id="VGIR01000065">
    <property type="protein sequence ID" value="MBM3332167.1"/>
    <property type="molecule type" value="Genomic_DNA"/>
</dbReference>
<dbReference type="SUPFAM" id="SSF51419">
    <property type="entry name" value="PLP-binding barrel"/>
    <property type="match status" value="1"/>
</dbReference>
<evidence type="ECO:0000256" key="6">
    <source>
        <dbReference type="PIRSR" id="PIRSR600821-52"/>
    </source>
</evidence>
<evidence type="ECO:0000313" key="8">
    <source>
        <dbReference type="EMBL" id="MBM3332167.1"/>
    </source>
</evidence>
<dbReference type="PANTHER" id="PTHR30511">
    <property type="entry name" value="ALANINE RACEMASE"/>
    <property type="match status" value="1"/>
</dbReference>
<feature type="domain" description="Alanine racemase C-terminal" evidence="7">
    <location>
        <begin position="248"/>
        <end position="376"/>
    </location>
</feature>
<evidence type="ECO:0000259" key="7">
    <source>
        <dbReference type="SMART" id="SM01005"/>
    </source>
</evidence>